<evidence type="ECO:0000313" key="2">
    <source>
        <dbReference type="Proteomes" id="UP000292110"/>
    </source>
</evidence>
<accession>A0A4Q6XCK9</accession>
<organism evidence="1 2">
    <name type="scientific">Acinetobacter halotolerans</name>
    <dbReference type="NCBI Taxonomy" id="1752076"/>
    <lineage>
        <taxon>Bacteria</taxon>
        <taxon>Pseudomonadati</taxon>
        <taxon>Pseudomonadota</taxon>
        <taxon>Gammaproteobacteria</taxon>
        <taxon>Moraxellales</taxon>
        <taxon>Moraxellaceae</taxon>
        <taxon>Acinetobacter</taxon>
    </lineage>
</organism>
<gene>
    <name evidence="1" type="ORF">EXE30_15265</name>
</gene>
<comment type="caution">
    <text evidence="1">The sequence shown here is derived from an EMBL/GenBank/DDBJ whole genome shotgun (WGS) entry which is preliminary data.</text>
</comment>
<dbReference type="EMBL" id="SGIM01000018">
    <property type="protein sequence ID" value="RZF49564.1"/>
    <property type="molecule type" value="Genomic_DNA"/>
</dbReference>
<protein>
    <submittedName>
        <fullName evidence="1">Uncharacterized protein</fullName>
    </submittedName>
</protein>
<dbReference type="Proteomes" id="UP000292110">
    <property type="component" value="Unassembled WGS sequence"/>
</dbReference>
<keyword evidence="2" id="KW-1185">Reference proteome</keyword>
<evidence type="ECO:0000313" key="1">
    <source>
        <dbReference type="EMBL" id="RZF49564.1"/>
    </source>
</evidence>
<reference evidence="1 2" key="1">
    <citation type="submission" date="2019-02" db="EMBL/GenBank/DDBJ databases">
        <title>The draft genome of Acinetobacter halotolerans strain JCM 31009.</title>
        <authorList>
            <person name="Qin J."/>
            <person name="Feng Y."/>
            <person name="Nemec A."/>
            <person name="Zong Z."/>
        </authorList>
    </citation>
    <scope>NUCLEOTIDE SEQUENCE [LARGE SCALE GENOMIC DNA]</scope>
    <source>
        <strain evidence="1 2">JCM 31009</strain>
    </source>
</reference>
<name>A0A4Q6XCK9_9GAMM</name>
<proteinExistence type="predicted"/>
<sequence length="17" mass="2073">MKPIFYSYCYNSVINCK</sequence>
<dbReference type="AlphaFoldDB" id="A0A4Q6XCK9"/>